<keyword evidence="4" id="KW-1185">Reference proteome</keyword>
<feature type="transmembrane region" description="Helical" evidence="2">
    <location>
        <begin position="88"/>
        <end position="109"/>
    </location>
</feature>
<evidence type="ECO:0000313" key="4">
    <source>
        <dbReference type="Proteomes" id="UP001270362"/>
    </source>
</evidence>
<protein>
    <recommendedName>
        <fullName evidence="5">Promethin</fullName>
    </recommendedName>
</protein>
<feature type="region of interest" description="Disordered" evidence="1">
    <location>
        <begin position="186"/>
        <end position="207"/>
    </location>
</feature>
<keyword evidence="2" id="KW-1133">Transmembrane helix</keyword>
<reference evidence="3" key="1">
    <citation type="journal article" date="2023" name="Mol. Phylogenet. Evol.">
        <title>Genome-scale phylogeny and comparative genomics of the fungal order Sordariales.</title>
        <authorList>
            <person name="Hensen N."/>
            <person name="Bonometti L."/>
            <person name="Westerberg I."/>
            <person name="Brannstrom I.O."/>
            <person name="Guillou S."/>
            <person name="Cros-Aarteil S."/>
            <person name="Calhoun S."/>
            <person name="Haridas S."/>
            <person name="Kuo A."/>
            <person name="Mondo S."/>
            <person name="Pangilinan J."/>
            <person name="Riley R."/>
            <person name="LaButti K."/>
            <person name="Andreopoulos B."/>
            <person name="Lipzen A."/>
            <person name="Chen C."/>
            <person name="Yan M."/>
            <person name="Daum C."/>
            <person name="Ng V."/>
            <person name="Clum A."/>
            <person name="Steindorff A."/>
            <person name="Ohm R.A."/>
            <person name="Martin F."/>
            <person name="Silar P."/>
            <person name="Natvig D.O."/>
            <person name="Lalanne C."/>
            <person name="Gautier V."/>
            <person name="Ament-Velasquez S.L."/>
            <person name="Kruys A."/>
            <person name="Hutchinson M.I."/>
            <person name="Powell A.J."/>
            <person name="Barry K."/>
            <person name="Miller A.N."/>
            <person name="Grigoriev I.V."/>
            <person name="Debuchy R."/>
            <person name="Gladieux P."/>
            <person name="Hiltunen Thoren M."/>
            <person name="Johannesson H."/>
        </authorList>
    </citation>
    <scope>NUCLEOTIDE SEQUENCE</scope>
    <source>
        <strain evidence="3">CBS 314.62</strain>
    </source>
</reference>
<comment type="caution">
    <text evidence="3">The sequence shown here is derived from an EMBL/GenBank/DDBJ whole genome shotgun (WGS) entry which is preliminary data.</text>
</comment>
<name>A0AAE1CB19_9PEZI</name>
<dbReference type="EMBL" id="JAULSO010000003">
    <property type="protein sequence ID" value="KAK3686103.1"/>
    <property type="molecule type" value="Genomic_DNA"/>
</dbReference>
<evidence type="ECO:0000256" key="1">
    <source>
        <dbReference type="SAM" id="MobiDB-lite"/>
    </source>
</evidence>
<accession>A0AAE1CB19</accession>
<feature type="transmembrane region" description="Helical" evidence="2">
    <location>
        <begin position="61"/>
        <end position="81"/>
    </location>
</feature>
<evidence type="ECO:0000313" key="3">
    <source>
        <dbReference type="EMBL" id="KAK3686103.1"/>
    </source>
</evidence>
<evidence type="ECO:0000256" key="2">
    <source>
        <dbReference type="SAM" id="Phobius"/>
    </source>
</evidence>
<sequence length="207" mass="22180">MSLKQSNSSGDGKAAQLSMTASNASQGLYGFTRRQVDRLAPPASRQKAYQQTREFASERPLLFALVVVQILFALVPALLFITFVGSTALLAIGITLVATGSALLFTLFWTGLATALLAGTLLVTGSAGIWAWAWGVSSYLAVFWVYGALQEGFVGENTHETTVSNTPGSNNDDSSLGNGVRKVMKIEDSDGHRSAARYQEQQPTQRD</sequence>
<organism evidence="3 4">
    <name type="scientific">Podospora appendiculata</name>
    <dbReference type="NCBI Taxonomy" id="314037"/>
    <lineage>
        <taxon>Eukaryota</taxon>
        <taxon>Fungi</taxon>
        <taxon>Dikarya</taxon>
        <taxon>Ascomycota</taxon>
        <taxon>Pezizomycotina</taxon>
        <taxon>Sordariomycetes</taxon>
        <taxon>Sordariomycetidae</taxon>
        <taxon>Sordariales</taxon>
        <taxon>Podosporaceae</taxon>
        <taxon>Podospora</taxon>
    </lineage>
</organism>
<reference evidence="3" key="2">
    <citation type="submission" date="2023-06" db="EMBL/GenBank/DDBJ databases">
        <authorList>
            <consortium name="Lawrence Berkeley National Laboratory"/>
            <person name="Haridas S."/>
            <person name="Hensen N."/>
            <person name="Bonometti L."/>
            <person name="Westerberg I."/>
            <person name="Brannstrom I.O."/>
            <person name="Guillou S."/>
            <person name="Cros-Aarteil S."/>
            <person name="Calhoun S."/>
            <person name="Kuo A."/>
            <person name="Mondo S."/>
            <person name="Pangilinan J."/>
            <person name="Riley R."/>
            <person name="Labutti K."/>
            <person name="Andreopoulos B."/>
            <person name="Lipzen A."/>
            <person name="Chen C."/>
            <person name="Yanf M."/>
            <person name="Daum C."/>
            <person name="Ng V."/>
            <person name="Clum A."/>
            <person name="Steindorff A."/>
            <person name="Ohm R."/>
            <person name="Martin F."/>
            <person name="Silar P."/>
            <person name="Natvig D."/>
            <person name="Lalanne C."/>
            <person name="Gautier V."/>
            <person name="Ament-Velasquez S.L."/>
            <person name="Kruys A."/>
            <person name="Hutchinson M.I."/>
            <person name="Powell A.J."/>
            <person name="Barry K."/>
            <person name="Miller A.N."/>
            <person name="Grigoriev I.V."/>
            <person name="Debuchy R."/>
            <person name="Gladieux P."/>
            <person name="Thoren M.H."/>
            <person name="Johannesson H."/>
        </authorList>
    </citation>
    <scope>NUCLEOTIDE SEQUENCE</scope>
    <source>
        <strain evidence="3">CBS 314.62</strain>
    </source>
</reference>
<gene>
    <name evidence="3" type="ORF">B0T22DRAFT_443202</name>
</gene>
<dbReference type="Proteomes" id="UP001270362">
    <property type="component" value="Unassembled WGS sequence"/>
</dbReference>
<feature type="compositionally biased region" description="Polar residues" evidence="1">
    <location>
        <begin position="160"/>
        <end position="177"/>
    </location>
</feature>
<proteinExistence type="predicted"/>
<keyword evidence="2" id="KW-0472">Membrane</keyword>
<dbReference type="AlphaFoldDB" id="A0AAE1CB19"/>
<feature type="transmembrane region" description="Helical" evidence="2">
    <location>
        <begin position="129"/>
        <end position="149"/>
    </location>
</feature>
<feature type="region of interest" description="Disordered" evidence="1">
    <location>
        <begin position="159"/>
        <end position="178"/>
    </location>
</feature>
<evidence type="ECO:0008006" key="5">
    <source>
        <dbReference type="Google" id="ProtNLM"/>
    </source>
</evidence>
<keyword evidence="2" id="KW-0812">Transmembrane</keyword>
<dbReference type="Pfam" id="PF16015">
    <property type="entry name" value="Promethin"/>
    <property type="match status" value="1"/>
</dbReference>